<reference evidence="2" key="1">
    <citation type="submission" date="2023-10" db="EMBL/GenBank/DDBJ databases">
        <authorList>
            <person name="Chen Y."/>
            <person name="Shah S."/>
            <person name="Dougan E. K."/>
            <person name="Thang M."/>
            <person name="Chan C."/>
        </authorList>
    </citation>
    <scope>NUCLEOTIDE SEQUENCE [LARGE SCALE GENOMIC DNA]</scope>
</reference>
<evidence type="ECO:0000313" key="2">
    <source>
        <dbReference type="EMBL" id="CAK0803376.1"/>
    </source>
</evidence>
<organism evidence="2 3">
    <name type="scientific">Prorocentrum cordatum</name>
    <dbReference type="NCBI Taxonomy" id="2364126"/>
    <lineage>
        <taxon>Eukaryota</taxon>
        <taxon>Sar</taxon>
        <taxon>Alveolata</taxon>
        <taxon>Dinophyceae</taxon>
        <taxon>Prorocentrales</taxon>
        <taxon>Prorocentraceae</taxon>
        <taxon>Prorocentrum</taxon>
    </lineage>
</organism>
<keyword evidence="3" id="KW-1185">Reference proteome</keyword>
<protein>
    <submittedName>
        <fullName evidence="2">Uncharacterized protein</fullName>
    </submittedName>
</protein>
<feature type="non-terminal residue" evidence="2">
    <location>
        <position position="99"/>
    </location>
</feature>
<feature type="non-terminal residue" evidence="2">
    <location>
        <position position="1"/>
    </location>
</feature>
<evidence type="ECO:0000313" key="3">
    <source>
        <dbReference type="Proteomes" id="UP001189429"/>
    </source>
</evidence>
<gene>
    <name evidence="2" type="ORF">PCOR1329_LOCUS10555</name>
</gene>
<proteinExistence type="predicted"/>
<dbReference type="Proteomes" id="UP001189429">
    <property type="component" value="Unassembled WGS sequence"/>
</dbReference>
<comment type="caution">
    <text evidence="2">The sequence shown here is derived from an EMBL/GenBank/DDBJ whole genome shotgun (WGS) entry which is preliminary data.</text>
</comment>
<sequence length="99" mass="11099">ALVEWRWAIKTASHAEFELSEGACQVDRPEDWDQGPGQVAVRPTTRAADEPPLSVKAARDKRGQPAATLQAIVAAAVRRWNKEQHPRLELRQIGGYFLR</sequence>
<feature type="region of interest" description="Disordered" evidence="1">
    <location>
        <begin position="29"/>
        <end position="49"/>
    </location>
</feature>
<name>A0ABN9QEZ9_9DINO</name>
<evidence type="ECO:0000256" key="1">
    <source>
        <dbReference type="SAM" id="MobiDB-lite"/>
    </source>
</evidence>
<dbReference type="EMBL" id="CAUYUJ010003001">
    <property type="protein sequence ID" value="CAK0803376.1"/>
    <property type="molecule type" value="Genomic_DNA"/>
</dbReference>
<accession>A0ABN9QEZ9</accession>